<reference evidence="2 3" key="1">
    <citation type="journal article" date="2017" name="BMC Microbiol.">
        <title>Comparative genomics of Enterococcus spp. isolated from bovine feces.</title>
        <authorList>
            <person name="Beukers A.G."/>
            <person name="Zaheer R."/>
            <person name="Goji N."/>
            <person name="Amoako K.K."/>
            <person name="Chaves A.V."/>
            <person name="Ward M.P."/>
            <person name="McAllister T.A."/>
        </authorList>
    </citation>
    <scope>NUCLEOTIDE SEQUENCE [LARGE SCALE GENOMIC DNA]</scope>
    <source>
        <strain evidence="2 3">F1129D 143</strain>
    </source>
</reference>
<dbReference type="EMBL" id="MJEA01000002">
    <property type="protein sequence ID" value="OQO71173.1"/>
    <property type="molecule type" value="Genomic_DNA"/>
</dbReference>
<sequence>MNGYEAALALLEKGVQCIPLNEYKTPVFSFKDISITYDFLFSKKYAYQNTVSMGILTRGLWCIDIDIGHNDGKNGFESLATIPFFDELDQNAKNTMVQTTPSGGIHMVFRKREGVNYQQKIGYLDGVDIKANDNNYFVMAGSRTTKGIYTRNDLPPKLYEGEFERRIFSEGATFRKQVELQYSVHRIMPDYSFSYRPITKGQGGLGKQAYQRIIEGSSENRNNDLYLAASYAKVCHVDIEPLKVLIGTAKDRDIFTENEFYKTVESAMKG</sequence>
<feature type="domain" description="DNA primase/polymerase bifunctional N-terminal" evidence="1">
    <location>
        <begin position="7"/>
        <end position="158"/>
    </location>
</feature>
<comment type="caution">
    <text evidence="2">The sequence shown here is derived from an EMBL/GenBank/DDBJ whole genome shotgun (WGS) entry which is preliminary data.</text>
</comment>
<gene>
    <name evidence="2" type="ORF">BH747_04075</name>
</gene>
<evidence type="ECO:0000313" key="3">
    <source>
        <dbReference type="Proteomes" id="UP000192477"/>
    </source>
</evidence>
<dbReference type="STRING" id="112904.BH747_04075"/>
<dbReference type="InterPro" id="IPR015330">
    <property type="entry name" value="DNA_primase/pol_bifunc_N"/>
</dbReference>
<dbReference type="OrthoDB" id="9763644at2"/>
<proteinExistence type="predicted"/>
<dbReference type="Proteomes" id="UP000192477">
    <property type="component" value="Unassembled WGS sequence"/>
</dbReference>
<dbReference type="SUPFAM" id="SSF56747">
    <property type="entry name" value="Prim-pol domain"/>
    <property type="match status" value="1"/>
</dbReference>
<accession>A0A1V8YEZ5</accession>
<evidence type="ECO:0000313" key="2">
    <source>
        <dbReference type="EMBL" id="OQO71173.1"/>
    </source>
</evidence>
<name>A0A1V8YEZ5_9ENTE</name>
<dbReference type="Pfam" id="PF09250">
    <property type="entry name" value="Prim-Pol"/>
    <property type="match status" value="1"/>
</dbReference>
<organism evidence="2 3">
    <name type="scientific">Enterococcus villorum</name>
    <dbReference type="NCBI Taxonomy" id="112904"/>
    <lineage>
        <taxon>Bacteria</taxon>
        <taxon>Bacillati</taxon>
        <taxon>Bacillota</taxon>
        <taxon>Bacilli</taxon>
        <taxon>Lactobacillales</taxon>
        <taxon>Enterococcaceae</taxon>
        <taxon>Enterococcus</taxon>
    </lineage>
</organism>
<protein>
    <submittedName>
        <fullName evidence="2">DNA primase</fullName>
    </submittedName>
</protein>
<evidence type="ECO:0000259" key="1">
    <source>
        <dbReference type="SMART" id="SM00943"/>
    </source>
</evidence>
<dbReference type="SMART" id="SM00943">
    <property type="entry name" value="Prim-Pol"/>
    <property type="match status" value="1"/>
</dbReference>
<dbReference type="RefSeq" id="WP_081182833.1">
    <property type="nucleotide sequence ID" value="NZ_MJEA01000002.1"/>
</dbReference>
<dbReference type="AlphaFoldDB" id="A0A1V8YEZ5"/>